<feature type="domain" description="Succinylglutamate desuccinylase/Aspartoacylase catalytic" evidence="5">
    <location>
        <begin position="45"/>
        <end position="239"/>
    </location>
</feature>
<dbReference type="InterPro" id="IPR053138">
    <property type="entry name" value="N-alpha-Ac-DABA_deacetylase"/>
</dbReference>
<evidence type="ECO:0000313" key="7">
    <source>
        <dbReference type="Proteomes" id="UP000037210"/>
    </source>
</evidence>
<dbReference type="Gene3D" id="3.40.630.10">
    <property type="entry name" value="Zn peptidases"/>
    <property type="match status" value="1"/>
</dbReference>
<keyword evidence="4" id="KW-0862">Zinc</keyword>
<evidence type="ECO:0000256" key="2">
    <source>
        <dbReference type="ARBA" id="ARBA00022723"/>
    </source>
</evidence>
<comment type="cofactor">
    <cofactor evidence="1">
        <name>Zn(2+)</name>
        <dbReference type="ChEBI" id="CHEBI:29105"/>
    </cofactor>
</comment>
<dbReference type="PANTHER" id="PTHR37326:SF1">
    <property type="entry name" value="BLL3975 PROTEIN"/>
    <property type="match status" value="1"/>
</dbReference>
<evidence type="ECO:0000256" key="3">
    <source>
        <dbReference type="ARBA" id="ARBA00022801"/>
    </source>
</evidence>
<dbReference type="AlphaFoldDB" id="A0A0M0BL38"/>
<dbReference type="InterPro" id="IPR055438">
    <property type="entry name" value="AstE_AspA_cat"/>
</dbReference>
<dbReference type="GO" id="GO:0046872">
    <property type="term" value="F:metal ion binding"/>
    <property type="evidence" value="ECO:0007669"/>
    <property type="project" value="UniProtKB-KW"/>
</dbReference>
<proteinExistence type="predicted"/>
<protein>
    <recommendedName>
        <fullName evidence="5">Succinylglutamate desuccinylase/Aspartoacylase catalytic domain-containing protein</fullName>
    </recommendedName>
</protein>
<name>A0A0M0BL38_9ARCH</name>
<comment type="caution">
    <text evidence="6">The sequence shown here is derived from an EMBL/GenBank/DDBJ whole genome shotgun (WGS) entry which is preliminary data.</text>
</comment>
<dbReference type="EMBL" id="LFWZ01000074">
    <property type="protein sequence ID" value="KON29085.1"/>
    <property type="molecule type" value="Genomic_DNA"/>
</dbReference>
<evidence type="ECO:0000256" key="4">
    <source>
        <dbReference type="ARBA" id="ARBA00022833"/>
    </source>
</evidence>
<dbReference type="GO" id="GO:0016788">
    <property type="term" value="F:hydrolase activity, acting on ester bonds"/>
    <property type="evidence" value="ECO:0007669"/>
    <property type="project" value="InterPro"/>
</dbReference>
<evidence type="ECO:0000256" key="1">
    <source>
        <dbReference type="ARBA" id="ARBA00001947"/>
    </source>
</evidence>
<keyword evidence="2" id="KW-0479">Metal-binding</keyword>
<accession>A0A0M0BL38</accession>
<keyword evidence="3" id="KW-0378">Hydrolase</keyword>
<dbReference type="SUPFAM" id="SSF53187">
    <property type="entry name" value="Zn-dependent exopeptidases"/>
    <property type="match status" value="1"/>
</dbReference>
<dbReference type="PANTHER" id="PTHR37326">
    <property type="entry name" value="BLL3975 PROTEIN"/>
    <property type="match status" value="1"/>
</dbReference>
<organism evidence="6 7">
    <name type="scientific">miscellaneous Crenarchaeota group-15 archaeon DG-45</name>
    <dbReference type="NCBI Taxonomy" id="1685127"/>
    <lineage>
        <taxon>Archaea</taxon>
        <taxon>Candidatus Bathyarchaeota</taxon>
        <taxon>MCG-15</taxon>
    </lineage>
</organism>
<dbReference type="Pfam" id="PF24827">
    <property type="entry name" value="AstE_AspA_cat"/>
    <property type="match status" value="1"/>
</dbReference>
<sequence>MPESLTVGNVMAKRGELKKGKIKGIELIDNTKVDIPVLVLNGTEDGPTFLMVSTQHGIEIQGAAVIQEVMREKVNPKKLRGAIIGIPVENPLAYMHQQYLSWIDNLDVGGGGSGSLITIDRPLGRTTDRLAHALWEEAWSKANLVANIHCNTRPDSLIYQSINIGNPKTKDNLIKMAEAFGVTTMVSERPFNEETAPNTLGNQAARKGVPVILLELIDGRWISEPSTSAGVRGILNIMKTFDMIDGEMEPQKGFPIVKGVCRGSGVIRANRGGLIRFYKTPGEFIKKGEIFAKIFDLYGDVIEEVKMPVDGYTWAYPCGESLGTSGGIQAVQTGANVAYTFTHIKDWPP</sequence>
<dbReference type="Proteomes" id="UP000037210">
    <property type="component" value="Unassembled WGS sequence"/>
</dbReference>
<evidence type="ECO:0000313" key="6">
    <source>
        <dbReference type="EMBL" id="KON29085.1"/>
    </source>
</evidence>
<reference evidence="6 7" key="1">
    <citation type="submission" date="2015-06" db="EMBL/GenBank/DDBJ databases">
        <title>New insights into the roles of widespread benthic archaea in carbon and nitrogen cycling.</title>
        <authorList>
            <person name="Lazar C.S."/>
            <person name="Baker B.J."/>
            <person name="Seitz K.W."/>
            <person name="Hyde A.S."/>
            <person name="Dick G.J."/>
            <person name="Hinrichs K.-U."/>
            <person name="Teske A.P."/>
        </authorList>
    </citation>
    <scope>NUCLEOTIDE SEQUENCE [LARGE SCALE GENOMIC DNA]</scope>
    <source>
        <strain evidence="6">DG-45</strain>
    </source>
</reference>
<evidence type="ECO:0000259" key="5">
    <source>
        <dbReference type="Pfam" id="PF24827"/>
    </source>
</evidence>
<gene>
    <name evidence="6" type="ORF">AC482_07250</name>
</gene>